<dbReference type="GO" id="GO:0008097">
    <property type="term" value="F:5S rRNA binding"/>
    <property type="evidence" value="ECO:0007669"/>
    <property type="project" value="TreeGrafter"/>
</dbReference>
<protein>
    <recommendedName>
        <fullName evidence="8 9">Large ribosomal subunit protein uL18c</fullName>
    </recommendedName>
</protein>
<reference evidence="10" key="1">
    <citation type="journal article" date="2017" name="J. Phycol.">
        <title>Analysis of chloroplast genomes and a supermatrix inform reclassification of the Rhodomelaceae (Rhodophyta).</title>
        <authorList>
            <person name="Diaz-Tapia P."/>
            <person name="Maggs C.A."/>
            <person name="West J.A."/>
            <person name="Verbruggen H."/>
        </authorList>
    </citation>
    <scope>NUCLEOTIDE SEQUENCE</scope>
    <source>
        <strain evidence="10">PD1676</strain>
    </source>
</reference>
<dbReference type="NCBIfam" id="TIGR00060">
    <property type="entry name" value="L18_bact"/>
    <property type="match status" value="1"/>
</dbReference>
<dbReference type="GO" id="GO:0006412">
    <property type="term" value="P:translation"/>
    <property type="evidence" value="ECO:0007669"/>
    <property type="project" value="UniProtKB-UniRule"/>
</dbReference>
<accession>A0A1Z1MRG4</accession>
<sequence>MKKINKGSPLKPRMYIFKSNKHIYVQIIDDSGNRILTSSSTLSKKNKKTVNCETAEKVGQDIAQKLKKQGIKKIIFDRGKNIYHGQVKALANATRNEGIEF</sequence>
<dbReference type="SUPFAM" id="SSF53137">
    <property type="entry name" value="Translational machinery components"/>
    <property type="match status" value="1"/>
</dbReference>
<keyword evidence="10" id="KW-0150">Chloroplast</keyword>
<keyword evidence="6 9" id="KW-0689">Ribosomal protein</keyword>
<evidence type="ECO:0000256" key="5">
    <source>
        <dbReference type="ARBA" id="ARBA00022884"/>
    </source>
</evidence>
<evidence type="ECO:0000256" key="8">
    <source>
        <dbReference type="ARBA" id="ARBA00035303"/>
    </source>
</evidence>
<dbReference type="Pfam" id="PF00861">
    <property type="entry name" value="Ribosomal_L18p"/>
    <property type="match status" value="1"/>
</dbReference>
<keyword evidence="10" id="KW-0934">Plastid</keyword>
<evidence type="ECO:0000256" key="3">
    <source>
        <dbReference type="ARBA" id="ARBA00011505"/>
    </source>
</evidence>
<dbReference type="PANTHER" id="PTHR12899:SF3">
    <property type="entry name" value="LARGE RIBOSOMAL SUBUNIT PROTEIN UL18M"/>
    <property type="match status" value="1"/>
</dbReference>
<dbReference type="Gene3D" id="3.30.420.100">
    <property type="match status" value="1"/>
</dbReference>
<comment type="subunit">
    <text evidence="3 9">Part of the 50S ribosomal subunit; contacts the 5S rRNA.</text>
</comment>
<comment type="function">
    <text evidence="1 9">Binds 5S rRNA, forms part of the central protuberance of the 50S subunit.</text>
</comment>
<evidence type="ECO:0000256" key="1">
    <source>
        <dbReference type="ARBA" id="ARBA00003898"/>
    </source>
</evidence>
<organism evidence="10">
    <name type="scientific">Taenioma perpusillum</name>
    <dbReference type="NCBI Taxonomy" id="210852"/>
    <lineage>
        <taxon>Eukaryota</taxon>
        <taxon>Rhodophyta</taxon>
        <taxon>Florideophyceae</taxon>
        <taxon>Rhodymeniophycidae</taxon>
        <taxon>Ceramiales</taxon>
        <taxon>Delesseriaceae</taxon>
        <taxon>Taenioma</taxon>
    </lineage>
</organism>
<evidence type="ECO:0000256" key="9">
    <source>
        <dbReference type="HAMAP-Rule" id="MF_01337"/>
    </source>
</evidence>
<dbReference type="RefSeq" id="YP_009399159.1">
    <property type="nucleotide sequence ID" value="NC_035295.1"/>
</dbReference>
<keyword evidence="4 9" id="KW-0699">rRNA-binding</keyword>
<comment type="subcellular location">
    <subcellularLocation>
        <location evidence="9">Plastid</location>
        <location evidence="9">Chloroplast</location>
    </subcellularLocation>
</comment>
<proteinExistence type="inferred from homology"/>
<dbReference type="CDD" id="cd00432">
    <property type="entry name" value="Ribosomal_L18_L5e"/>
    <property type="match status" value="1"/>
</dbReference>
<evidence type="ECO:0000256" key="7">
    <source>
        <dbReference type="ARBA" id="ARBA00023274"/>
    </source>
</evidence>
<evidence type="ECO:0000256" key="6">
    <source>
        <dbReference type="ARBA" id="ARBA00022980"/>
    </source>
</evidence>
<evidence type="ECO:0000256" key="2">
    <source>
        <dbReference type="ARBA" id="ARBA00007116"/>
    </source>
</evidence>
<dbReference type="InterPro" id="IPR005484">
    <property type="entry name" value="Ribosomal_uL18_bac/plant/anim"/>
</dbReference>
<dbReference type="EMBL" id="MF101452">
    <property type="protein sequence ID" value="ARW68556.1"/>
    <property type="molecule type" value="Genomic_DNA"/>
</dbReference>
<geneLocation type="chloroplast" evidence="10"/>
<dbReference type="InterPro" id="IPR057268">
    <property type="entry name" value="Ribosomal_L18"/>
</dbReference>
<name>A0A1Z1MRG4_9FLOR</name>
<comment type="similarity">
    <text evidence="2 9">Belongs to the universal ribosomal protein uL18 family.</text>
</comment>
<evidence type="ECO:0000313" key="10">
    <source>
        <dbReference type="EMBL" id="ARW68556.1"/>
    </source>
</evidence>
<dbReference type="GO" id="GO:0009507">
    <property type="term" value="C:chloroplast"/>
    <property type="evidence" value="ECO:0007669"/>
    <property type="project" value="UniProtKB-SubCell"/>
</dbReference>
<dbReference type="GO" id="GO:0003735">
    <property type="term" value="F:structural constituent of ribosome"/>
    <property type="evidence" value="ECO:0007669"/>
    <property type="project" value="InterPro"/>
</dbReference>
<gene>
    <name evidence="9 10" type="primary">rpl18</name>
</gene>
<dbReference type="InterPro" id="IPR004389">
    <property type="entry name" value="Ribosomal_uL18_bac-type"/>
</dbReference>
<dbReference type="GO" id="GO:0022625">
    <property type="term" value="C:cytosolic large ribosomal subunit"/>
    <property type="evidence" value="ECO:0007669"/>
    <property type="project" value="TreeGrafter"/>
</dbReference>
<dbReference type="PANTHER" id="PTHR12899">
    <property type="entry name" value="39S RIBOSOMAL PROTEIN L18, MITOCHONDRIAL"/>
    <property type="match status" value="1"/>
</dbReference>
<dbReference type="AlphaFoldDB" id="A0A1Z1MRG4"/>
<dbReference type="HAMAP" id="MF_01337_B">
    <property type="entry name" value="Ribosomal_uL18_B"/>
    <property type="match status" value="1"/>
</dbReference>
<dbReference type="GeneID" id="33361803"/>
<keyword evidence="5 9" id="KW-0694">RNA-binding</keyword>
<keyword evidence="7 9" id="KW-0687">Ribonucleoprotein</keyword>
<evidence type="ECO:0000256" key="4">
    <source>
        <dbReference type="ARBA" id="ARBA00022730"/>
    </source>
</evidence>